<sequence>MKTLARIKQDFLRTARVSPGYQTNTADSGMTRGNYMLDALAEKVFDHPRLLGLLSKKAKHWLACDDSEFTLVLAGYIAYLGEQYGQAEKLFLRAIQKNPKNIDLWMDLAFSLFHQDEKKQKLAHDILFRHKELAGTFPEGNICLREIRRWLDRQPPYCLR</sequence>
<evidence type="ECO:0000313" key="1">
    <source>
        <dbReference type="EMBL" id="QAT16963.1"/>
    </source>
</evidence>
<dbReference type="SUPFAM" id="SSF48452">
    <property type="entry name" value="TPR-like"/>
    <property type="match status" value="1"/>
</dbReference>
<evidence type="ECO:0000313" key="2">
    <source>
        <dbReference type="Proteomes" id="UP000287243"/>
    </source>
</evidence>
<dbReference type="OrthoDB" id="220004at2"/>
<dbReference type="KEGG" id="vai:BU251_04070"/>
<dbReference type="EMBL" id="CP019384">
    <property type="protein sequence ID" value="QAT16963.1"/>
    <property type="molecule type" value="Genomic_DNA"/>
</dbReference>
<gene>
    <name evidence="1" type="ORF">BU251_04070</name>
</gene>
<reference evidence="1 2" key="1">
    <citation type="submission" date="2017-01" db="EMBL/GenBank/DDBJ databases">
        <title>First insights into the biology of 'candidatus Vampirococcus archaeovorus'.</title>
        <authorList>
            <person name="Kizina J."/>
            <person name="Jordan S."/>
            <person name="Stueber K."/>
            <person name="Reinhardt R."/>
            <person name="Harder J."/>
        </authorList>
    </citation>
    <scope>NUCLEOTIDE SEQUENCE [LARGE SCALE GENOMIC DNA]</scope>
    <source>
        <strain evidence="1 2">LiM</strain>
    </source>
</reference>
<keyword evidence="2" id="KW-1185">Reference proteome</keyword>
<protein>
    <recommendedName>
        <fullName evidence="3">Tetratricopeptide repeat protein</fullName>
    </recommendedName>
</protein>
<evidence type="ECO:0008006" key="3">
    <source>
        <dbReference type="Google" id="ProtNLM"/>
    </source>
</evidence>
<dbReference type="Gene3D" id="1.25.40.10">
    <property type="entry name" value="Tetratricopeptide repeat domain"/>
    <property type="match status" value="1"/>
</dbReference>
<name>A0A410P4B3_VELA1</name>
<dbReference type="AlphaFoldDB" id="A0A410P4B3"/>
<dbReference type="InterPro" id="IPR011990">
    <property type="entry name" value="TPR-like_helical_dom_sf"/>
</dbReference>
<organism evidence="1 2">
    <name type="scientific">Velamenicoccus archaeovorus</name>
    <dbReference type="NCBI Taxonomy" id="1930593"/>
    <lineage>
        <taxon>Bacteria</taxon>
        <taxon>Pseudomonadati</taxon>
        <taxon>Candidatus Omnitrophota</taxon>
        <taxon>Candidatus Velamenicoccus</taxon>
    </lineage>
</organism>
<accession>A0A410P4B3</accession>
<proteinExistence type="predicted"/>
<dbReference type="Proteomes" id="UP000287243">
    <property type="component" value="Chromosome"/>
</dbReference>
<dbReference type="RefSeq" id="WP_128699605.1">
    <property type="nucleotide sequence ID" value="NZ_CP019384.1"/>
</dbReference>